<proteinExistence type="predicted"/>
<reference evidence="1" key="1">
    <citation type="submission" date="2022-02" db="EMBL/GenBank/DDBJ databases">
        <title>Plant Genome Project.</title>
        <authorList>
            <person name="Zhang R.-G."/>
        </authorList>
    </citation>
    <scope>NUCLEOTIDE SEQUENCE</scope>
    <source>
        <strain evidence="1">AT1</strain>
    </source>
</reference>
<evidence type="ECO:0000313" key="1">
    <source>
        <dbReference type="EMBL" id="KAI8542999.1"/>
    </source>
</evidence>
<keyword evidence="2" id="KW-1185">Reference proteome</keyword>
<dbReference type="Proteomes" id="UP001062846">
    <property type="component" value="Chromosome 8"/>
</dbReference>
<name>A0ACC0MQ21_RHOML</name>
<comment type="caution">
    <text evidence="1">The sequence shown here is derived from an EMBL/GenBank/DDBJ whole genome shotgun (WGS) entry which is preliminary data.</text>
</comment>
<evidence type="ECO:0000313" key="2">
    <source>
        <dbReference type="Proteomes" id="UP001062846"/>
    </source>
</evidence>
<accession>A0ACC0MQ21</accession>
<sequence>MSSTQHAMTVEAFGRRLSPSRTVFRRFWIALTRYSPVFELQLFPGEAFESTLAIFSSPISSAVLQEPTSFRKPSGSERACSFVENEACIYVGTLEGEEEKKMAPKMHKALLAQLKAERVKQTPGAVAPKRKSSRLQKELAVESFLDANLSNDPALDLVVEQNLEGEAEKTKRKAKGAAVEGSPQPRRQRLLLVFPFWAIIRKLSSVLLGCSVQLTKTLWQGEQMLVELAMVVTLTEANIRLTKQGATMAAELQKTTNKRDVALKSKRGLEEERDTAVATVRSLK</sequence>
<gene>
    <name evidence="1" type="ORF">RHMOL_Rhmol08G0184600</name>
</gene>
<dbReference type="EMBL" id="CM046395">
    <property type="protein sequence ID" value="KAI8542999.1"/>
    <property type="molecule type" value="Genomic_DNA"/>
</dbReference>
<protein>
    <submittedName>
        <fullName evidence="1">Uncharacterized protein</fullName>
    </submittedName>
</protein>
<organism evidence="1 2">
    <name type="scientific">Rhododendron molle</name>
    <name type="common">Chinese azalea</name>
    <name type="synonym">Azalea mollis</name>
    <dbReference type="NCBI Taxonomy" id="49168"/>
    <lineage>
        <taxon>Eukaryota</taxon>
        <taxon>Viridiplantae</taxon>
        <taxon>Streptophyta</taxon>
        <taxon>Embryophyta</taxon>
        <taxon>Tracheophyta</taxon>
        <taxon>Spermatophyta</taxon>
        <taxon>Magnoliopsida</taxon>
        <taxon>eudicotyledons</taxon>
        <taxon>Gunneridae</taxon>
        <taxon>Pentapetalae</taxon>
        <taxon>asterids</taxon>
        <taxon>Ericales</taxon>
        <taxon>Ericaceae</taxon>
        <taxon>Ericoideae</taxon>
        <taxon>Rhodoreae</taxon>
        <taxon>Rhododendron</taxon>
    </lineage>
</organism>